<dbReference type="GeneID" id="116500048"/>
<dbReference type="AlphaFoldDB" id="A0A6J3EC94"/>
<dbReference type="InterPro" id="IPR033989">
    <property type="entry name" value="CD209-like_CTLD"/>
</dbReference>
<dbReference type="Gene3D" id="3.10.100.10">
    <property type="entry name" value="Mannose-Binding Protein A, subunit A"/>
    <property type="match status" value="1"/>
</dbReference>
<evidence type="ECO:0000313" key="5">
    <source>
        <dbReference type="Proteomes" id="UP000504639"/>
    </source>
</evidence>
<dbReference type="InParanoid" id="A0A6J3EC94"/>
<dbReference type="Pfam" id="PF00652">
    <property type="entry name" value="Ricin_B_lectin"/>
    <property type="match status" value="1"/>
</dbReference>
<dbReference type="InterPro" id="IPR050111">
    <property type="entry name" value="C-type_lectin/snaclec_domain"/>
</dbReference>
<evidence type="ECO:0000259" key="4">
    <source>
        <dbReference type="PROSITE" id="PS50041"/>
    </source>
</evidence>
<keyword evidence="5" id="KW-1185">Reference proteome</keyword>
<keyword evidence="2" id="KW-1015">Disulfide bond</keyword>
<proteinExistence type="predicted"/>
<dbReference type="InterPro" id="IPR001304">
    <property type="entry name" value="C-type_lectin-like"/>
</dbReference>
<dbReference type="RefSeq" id="XP_032060834.1">
    <property type="nucleotide sequence ID" value="XM_032204943.1"/>
</dbReference>
<evidence type="ECO:0000256" key="2">
    <source>
        <dbReference type="ARBA" id="ARBA00023157"/>
    </source>
</evidence>
<dbReference type="GO" id="GO:0030246">
    <property type="term" value="F:carbohydrate binding"/>
    <property type="evidence" value="ECO:0007669"/>
    <property type="project" value="UniProtKB-KW"/>
</dbReference>
<dbReference type="InterPro" id="IPR016186">
    <property type="entry name" value="C-type_lectin-like/link_sf"/>
</dbReference>
<dbReference type="SUPFAM" id="SSF50370">
    <property type="entry name" value="Ricin B-like lectins"/>
    <property type="match status" value="1"/>
</dbReference>
<dbReference type="CDD" id="cd03590">
    <property type="entry name" value="CLECT_DC-SIGN_like"/>
    <property type="match status" value="1"/>
</dbReference>
<gene>
    <name evidence="6" type="primary">LOC116500048</name>
</gene>
<dbReference type="Proteomes" id="UP000504639">
    <property type="component" value="Chromosome 30"/>
</dbReference>
<evidence type="ECO:0000313" key="6">
    <source>
        <dbReference type="RefSeq" id="XP_032060834.1"/>
    </source>
</evidence>
<feature type="region of interest" description="Disordered" evidence="3">
    <location>
        <begin position="1"/>
        <end position="52"/>
    </location>
</feature>
<dbReference type="SMART" id="SM00458">
    <property type="entry name" value="RICIN"/>
    <property type="match status" value="1"/>
</dbReference>
<evidence type="ECO:0000256" key="3">
    <source>
        <dbReference type="SAM" id="MobiDB-lite"/>
    </source>
</evidence>
<protein>
    <submittedName>
        <fullName evidence="6">Macrophage mannose receptor 1-like</fullName>
    </submittedName>
</protein>
<accession>A0A6J3EC94</accession>
<dbReference type="Pfam" id="PF00059">
    <property type="entry name" value="Lectin_C"/>
    <property type="match status" value="1"/>
</dbReference>
<dbReference type="CDD" id="cd23407">
    <property type="entry name" value="beta-trefoil_Ricin_MRC1"/>
    <property type="match status" value="1"/>
</dbReference>
<reference evidence="6" key="1">
    <citation type="submission" date="2025-08" db="UniProtKB">
        <authorList>
            <consortium name="RefSeq"/>
        </authorList>
    </citation>
    <scope>IDENTIFICATION</scope>
    <source>
        <tissue evidence="6">Lung</tissue>
    </source>
</reference>
<dbReference type="InterPro" id="IPR000772">
    <property type="entry name" value="Ricin_B_lectin"/>
</dbReference>
<organism evidence="5 6">
    <name type="scientific">Aythya fuligula</name>
    <name type="common">Tufted duck</name>
    <name type="synonym">Anas fuligula</name>
    <dbReference type="NCBI Taxonomy" id="219594"/>
    <lineage>
        <taxon>Eukaryota</taxon>
        <taxon>Metazoa</taxon>
        <taxon>Chordata</taxon>
        <taxon>Craniata</taxon>
        <taxon>Vertebrata</taxon>
        <taxon>Euteleostomi</taxon>
        <taxon>Archelosauria</taxon>
        <taxon>Archosauria</taxon>
        <taxon>Dinosauria</taxon>
        <taxon>Saurischia</taxon>
        <taxon>Theropoda</taxon>
        <taxon>Coelurosauria</taxon>
        <taxon>Aves</taxon>
        <taxon>Neognathae</taxon>
        <taxon>Galloanserae</taxon>
        <taxon>Anseriformes</taxon>
        <taxon>Anatidae</taxon>
        <taxon>Aythyinae</taxon>
        <taxon>Aythya</taxon>
    </lineage>
</organism>
<feature type="domain" description="C-type lectin" evidence="4">
    <location>
        <begin position="220"/>
        <end position="332"/>
    </location>
</feature>
<keyword evidence="1" id="KW-0430">Lectin</keyword>
<dbReference type="Gene3D" id="2.80.10.50">
    <property type="match status" value="1"/>
</dbReference>
<dbReference type="InterPro" id="IPR035992">
    <property type="entry name" value="Ricin_B-like_lectins"/>
</dbReference>
<dbReference type="SMART" id="SM00034">
    <property type="entry name" value="CLECT"/>
    <property type="match status" value="1"/>
</dbReference>
<dbReference type="InterPro" id="IPR016187">
    <property type="entry name" value="CTDL_fold"/>
</dbReference>
<evidence type="ECO:0000256" key="1">
    <source>
        <dbReference type="ARBA" id="ARBA00022734"/>
    </source>
</evidence>
<sequence>MYGNIEPSQPREGQKWVLGPGGKEACSDPCPAEENPYEPLDPPIAVPSRKHLPDPPVAALTVALDKAETVKQPPNVASAPFLLYNEAHDKCVEARGQQLTAAPCRPEAEGQRFQWLPGDRLRSAAGSRSCVTAAKERNLSTVRLQPCREDGRLQRWECRDGTLLALAGHDLYFNYGNNLHQTVMLYIGDREWSRWVAHGSKDNVCSRSSCPPCSRGWTYFEGSCYFRSTTPSTWETARGFCSALGTRLLEVDSPEERNYIKTFLRASSWLGITDKEVEGTWKRADGSVLPKERSSWHRDEPNGGKQENCAVVRVDGTWFDYPCTSQLPWVCEGQP</sequence>
<dbReference type="PANTHER" id="PTHR22803">
    <property type="entry name" value="MANNOSE, PHOSPHOLIPASE, LECTIN RECEPTOR RELATED"/>
    <property type="match status" value="1"/>
</dbReference>
<dbReference type="SUPFAM" id="SSF56436">
    <property type="entry name" value="C-type lectin-like"/>
    <property type="match status" value="1"/>
</dbReference>
<dbReference type="PROSITE" id="PS50231">
    <property type="entry name" value="RICIN_B_LECTIN"/>
    <property type="match status" value="1"/>
</dbReference>
<name>A0A6J3EC94_AYTFU</name>
<dbReference type="PROSITE" id="PS00615">
    <property type="entry name" value="C_TYPE_LECTIN_1"/>
    <property type="match status" value="1"/>
</dbReference>
<dbReference type="InterPro" id="IPR018378">
    <property type="entry name" value="C-type_lectin_CS"/>
</dbReference>
<dbReference type="KEGG" id="aful:116500048"/>
<dbReference type="PROSITE" id="PS50041">
    <property type="entry name" value="C_TYPE_LECTIN_2"/>
    <property type="match status" value="1"/>
</dbReference>